<evidence type="ECO:0000313" key="10">
    <source>
        <dbReference type="EMBL" id="KAL1124501.1"/>
    </source>
</evidence>
<keyword evidence="3 9" id="KW-0812">Transmembrane</keyword>
<comment type="caution">
    <text evidence="10">The sequence shown here is derived from an EMBL/GenBank/DDBJ whole genome shotgun (WGS) entry which is preliminary data.</text>
</comment>
<protein>
    <recommendedName>
        <fullName evidence="7">UNC93-like protein MFSD11</fullName>
    </recommendedName>
    <alternativeName>
        <fullName evidence="8">Major facilitator superfamily domain-containing protein 11</fullName>
    </alternativeName>
</protein>
<feature type="transmembrane region" description="Helical" evidence="9">
    <location>
        <begin position="106"/>
        <end position="127"/>
    </location>
</feature>
<evidence type="ECO:0000256" key="9">
    <source>
        <dbReference type="SAM" id="Phobius"/>
    </source>
</evidence>
<dbReference type="InterPro" id="IPR051617">
    <property type="entry name" value="UNC-93-like_regulator"/>
</dbReference>
<evidence type="ECO:0000256" key="8">
    <source>
        <dbReference type="ARBA" id="ARBA00041910"/>
    </source>
</evidence>
<evidence type="ECO:0000256" key="4">
    <source>
        <dbReference type="ARBA" id="ARBA00022989"/>
    </source>
</evidence>
<feature type="transmembrane region" description="Helical" evidence="9">
    <location>
        <begin position="178"/>
        <end position="199"/>
    </location>
</feature>
<evidence type="ECO:0000256" key="3">
    <source>
        <dbReference type="ARBA" id="ARBA00022692"/>
    </source>
</evidence>
<evidence type="ECO:0000256" key="1">
    <source>
        <dbReference type="ARBA" id="ARBA00004141"/>
    </source>
</evidence>
<accession>A0ABD0YAZ1</accession>
<organism evidence="10 11">
    <name type="scientific">Ranatra chinensis</name>
    <dbReference type="NCBI Taxonomy" id="642074"/>
    <lineage>
        <taxon>Eukaryota</taxon>
        <taxon>Metazoa</taxon>
        <taxon>Ecdysozoa</taxon>
        <taxon>Arthropoda</taxon>
        <taxon>Hexapoda</taxon>
        <taxon>Insecta</taxon>
        <taxon>Pterygota</taxon>
        <taxon>Neoptera</taxon>
        <taxon>Paraneoptera</taxon>
        <taxon>Hemiptera</taxon>
        <taxon>Heteroptera</taxon>
        <taxon>Panheteroptera</taxon>
        <taxon>Nepomorpha</taxon>
        <taxon>Nepidae</taxon>
        <taxon>Ranatrinae</taxon>
        <taxon>Ranatra</taxon>
    </lineage>
</organism>
<feature type="transmembrane region" description="Helical" evidence="9">
    <location>
        <begin position="147"/>
        <end position="166"/>
    </location>
</feature>
<evidence type="ECO:0000256" key="6">
    <source>
        <dbReference type="ARBA" id="ARBA00023180"/>
    </source>
</evidence>
<name>A0ABD0YAZ1_9HEMI</name>
<sequence length="266" mass="29006">MVLISGRNNMSRNVAIFWVLFSASLIFGNLYATVELEGKDRIDGRTRHQLLYVLTGVCAVATLMLVLLPASPRNSRDNKFAQTPDPHLGPLEALATTWNILWKKEILLLMITFIYAGFQQSFGQGIFGSCIGFTRQFGVQAKQLVPLSGLVYGVGDLVGGIGQAALNTVKSKIKCWSVVMVCLGYCCQAAAYIIVYLTIPNNAVFGESTELSVYPSRVWLALLASALLGLGDSCLNTQIFPLLAALQPNYSSQTCALYKFMKVTSN</sequence>
<proteinExistence type="inferred from homology"/>
<gene>
    <name evidence="10" type="ORF">AAG570_001127</name>
</gene>
<feature type="transmembrane region" description="Helical" evidence="9">
    <location>
        <begin position="12"/>
        <end position="31"/>
    </location>
</feature>
<evidence type="ECO:0000313" key="11">
    <source>
        <dbReference type="Proteomes" id="UP001558652"/>
    </source>
</evidence>
<keyword evidence="11" id="KW-1185">Reference proteome</keyword>
<comment type="similarity">
    <text evidence="2">Belongs to the unc-93 family.</text>
</comment>
<feature type="transmembrane region" description="Helical" evidence="9">
    <location>
        <begin position="51"/>
        <end position="70"/>
    </location>
</feature>
<dbReference type="GO" id="GO:0016020">
    <property type="term" value="C:membrane"/>
    <property type="evidence" value="ECO:0007669"/>
    <property type="project" value="UniProtKB-SubCell"/>
</dbReference>
<keyword evidence="4 9" id="KW-1133">Transmembrane helix</keyword>
<dbReference type="InterPro" id="IPR036259">
    <property type="entry name" value="MFS_trans_sf"/>
</dbReference>
<evidence type="ECO:0000256" key="7">
    <source>
        <dbReference type="ARBA" id="ARBA00040302"/>
    </source>
</evidence>
<dbReference type="Pfam" id="PF05978">
    <property type="entry name" value="UNC-93"/>
    <property type="match status" value="1"/>
</dbReference>
<dbReference type="SUPFAM" id="SSF103473">
    <property type="entry name" value="MFS general substrate transporter"/>
    <property type="match status" value="1"/>
</dbReference>
<dbReference type="Proteomes" id="UP001558652">
    <property type="component" value="Unassembled WGS sequence"/>
</dbReference>
<dbReference type="InterPro" id="IPR010291">
    <property type="entry name" value="Ion_channel_UNC-93"/>
</dbReference>
<dbReference type="AlphaFoldDB" id="A0ABD0YAZ1"/>
<dbReference type="PANTHER" id="PTHR23294:SF0">
    <property type="entry name" value="UNC93-LIKE PROTEIN MFSD11"/>
    <property type="match status" value="1"/>
</dbReference>
<evidence type="ECO:0000256" key="2">
    <source>
        <dbReference type="ARBA" id="ARBA00009172"/>
    </source>
</evidence>
<dbReference type="EMBL" id="JBFDAA010000010">
    <property type="protein sequence ID" value="KAL1124501.1"/>
    <property type="molecule type" value="Genomic_DNA"/>
</dbReference>
<comment type="subcellular location">
    <subcellularLocation>
        <location evidence="1">Membrane</location>
        <topology evidence="1">Multi-pass membrane protein</topology>
    </subcellularLocation>
</comment>
<dbReference type="PANTHER" id="PTHR23294">
    <property type="entry name" value="ET TRANSLATION PRODUCT-RELATED"/>
    <property type="match status" value="1"/>
</dbReference>
<keyword evidence="5 9" id="KW-0472">Membrane</keyword>
<keyword evidence="6" id="KW-0325">Glycoprotein</keyword>
<evidence type="ECO:0000256" key="5">
    <source>
        <dbReference type="ARBA" id="ARBA00023136"/>
    </source>
</evidence>
<reference evidence="10 11" key="1">
    <citation type="submission" date="2024-07" db="EMBL/GenBank/DDBJ databases">
        <title>Chromosome-level genome assembly of the water stick insect Ranatra chinensis (Heteroptera: Nepidae).</title>
        <authorList>
            <person name="Liu X."/>
        </authorList>
    </citation>
    <scope>NUCLEOTIDE SEQUENCE [LARGE SCALE GENOMIC DNA]</scope>
    <source>
        <strain evidence="10">Cailab_2021Rc</strain>
        <tissue evidence="10">Muscle</tissue>
    </source>
</reference>